<name>A0A843UX09_COLES</name>
<keyword evidence="3" id="KW-1185">Reference proteome</keyword>
<accession>A0A843UX09</accession>
<feature type="compositionally biased region" description="Basic and acidic residues" evidence="1">
    <location>
        <begin position="28"/>
        <end position="47"/>
    </location>
</feature>
<gene>
    <name evidence="2" type="ORF">Taro_020714</name>
</gene>
<evidence type="ECO:0000313" key="3">
    <source>
        <dbReference type="Proteomes" id="UP000652761"/>
    </source>
</evidence>
<feature type="region of interest" description="Disordered" evidence="1">
    <location>
        <begin position="1"/>
        <end position="47"/>
    </location>
</feature>
<dbReference type="Proteomes" id="UP000652761">
    <property type="component" value="Unassembled WGS sequence"/>
</dbReference>
<proteinExistence type="predicted"/>
<reference evidence="2" key="1">
    <citation type="submission" date="2017-07" db="EMBL/GenBank/DDBJ databases">
        <title>Taro Niue Genome Assembly and Annotation.</title>
        <authorList>
            <person name="Atibalentja N."/>
            <person name="Keating K."/>
            <person name="Fields C.J."/>
        </authorList>
    </citation>
    <scope>NUCLEOTIDE SEQUENCE</scope>
    <source>
        <strain evidence="2">Niue_2</strain>
        <tissue evidence="2">Leaf</tissue>
    </source>
</reference>
<feature type="non-terminal residue" evidence="2">
    <location>
        <position position="1"/>
    </location>
</feature>
<sequence>EGDNEEVATEEEEEVGNGVEMEEENEEETSRTTPKGENEEQEVKGEEETCCTICLGRIASGAARWLRQKAEYPPCCVTVAASAEGSSGQQHSSLTWLGWASVSSFSPEKTKENLLLFFELYDPEKDEFILH</sequence>
<dbReference type="EMBL" id="NMUH01001033">
    <property type="protein sequence ID" value="MQL88145.1"/>
    <property type="molecule type" value="Genomic_DNA"/>
</dbReference>
<organism evidence="2 3">
    <name type="scientific">Colocasia esculenta</name>
    <name type="common">Wild taro</name>
    <name type="synonym">Arum esculentum</name>
    <dbReference type="NCBI Taxonomy" id="4460"/>
    <lineage>
        <taxon>Eukaryota</taxon>
        <taxon>Viridiplantae</taxon>
        <taxon>Streptophyta</taxon>
        <taxon>Embryophyta</taxon>
        <taxon>Tracheophyta</taxon>
        <taxon>Spermatophyta</taxon>
        <taxon>Magnoliopsida</taxon>
        <taxon>Liliopsida</taxon>
        <taxon>Araceae</taxon>
        <taxon>Aroideae</taxon>
        <taxon>Colocasieae</taxon>
        <taxon>Colocasia</taxon>
    </lineage>
</organism>
<dbReference type="AlphaFoldDB" id="A0A843UX09"/>
<feature type="compositionally biased region" description="Acidic residues" evidence="1">
    <location>
        <begin position="1"/>
        <end position="27"/>
    </location>
</feature>
<evidence type="ECO:0000256" key="1">
    <source>
        <dbReference type="SAM" id="MobiDB-lite"/>
    </source>
</evidence>
<comment type="caution">
    <text evidence="2">The sequence shown here is derived from an EMBL/GenBank/DDBJ whole genome shotgun (WGS) entry which is preliminary data.</text>
</comment>
<evidence type="ECO:0000313" key="2">
    <source>
        <dbReference type="EMBL" id="MQL88145.1"/>
    </source>
</evidence>
<protein>
    <submittedName>
        <fullName evidence="2">Uncharacterized protein</fullName>
    </submittedName>
</protein>